<evidence type="ECO:0000256" key="7">
    <source>
        <dbReference type="ARBA" id="ARBA00023146"/>
    </source>
</evidence>
<dbReference type="CDD" id="cd04318">
    <property type="entry name" value="EcAsnRS_like_N"/>
    <property type="match status" value="1"/>
</dbReference>
<dbReference type="InterPro" id="IPR012340">
    <property type="entry name" value="NA-bd_OB-fold"/>
</dbReference>
<evidence type="ECO:0000256" key="4">
    <source>
        <dbReference type="ARBA" id="ARBA00022741"/>
    </source>
</evidence>
<dbReference type="Gene3D" id="3.30.930.10">
    <property type="entry name" value="Bira Bifunctional Protein, Domain 2"/>
    <property type="match status" value="1"/>
</dbReference>
<dbReference type="NCBIfam" id="NF003037">
    <property type="entry name" value="PRK03932.1"/>
    <property type="match status" value="1"/>
</dbReference>
<keyword evidence="7" id="KW-0030">Aminoacyl-tRNA synthetase</keyword>
<accession>A0A6C0KGC6</accession>
<dbReference type="EC" id="6.1.1.22" evidence="2"/>
<dbReference type="GO" id="GO:0005524">
    <property type="term" value="F:ATP binding"/>
    <property type="evidence" value="ECO:0007669"/>
    <property type="project" value="UniProtKB-KW"/>
</dbReference>
<feature type="domain" description="Aminoacyl-transfer RNA synthetases class-II family profile" evidence="8">
    <location>
        <begin position="127"/>
        <end position="447"/>
    </location>
</feature>
<evidence type="ECO:0000256" key="6">
    <source>
        <dbReference type="ARBA" id="ARBA00022917"/>
    </source>
</evidence>
<dbReference type="PANTHER" id="PTHR22594:SF34">
    <property type="entry name" value="ASPARAGINE--TRNA LIGASE, MITOCHONDRIAL-RELATED"/>
    <property type="match status" value="1"/>
</dbReference>
<dbReference type="InterPro" id="IPR004365">
    <property type="entry name" value="NA-bd_OB_tRNA"/>
</dbReference>
<dbReference type="InterPro" id="IPR002312">
    <property type="entry name" value="Asp/Asn-tRNA-synth_IIb"/>
</dbReference>
<dbReference type="Pfam" id="PF00152">
    <property type="entry name" value="tRNA-synt_2"/>
    <property type="match status" value="1"/>
</dbReference>
<protein>
    <recommendedName>
        <fullName evidence="2">asparagine--tRNA ligase</fullName>
        <ecNumber evidence="2">6.1.1.22</ecNumber>
    </recommendedName>
</protein>
<reference evidence="9" key="1">
    <citation type="journal article" date="2020" name="Nature">
        <title>Giant virus diversity and host interactions through global metagenomics.</title>
        <authorList>
            <person name="Schulz F."/>
            <person name="Roux S."/>
            <person name="Paez-Espino D."/>
            <person name="Jungbluth S."/>
            <person name="Walsh D.A."/>
            <person name="Denef V.J."/>
            <person name="McMahon K.D."/>
            <person name="Konstantinidis K.T."/>
            <person name="Eloe-Fadrosh E.A."/>
            <person name="Kyrpides N.C."/>
            <person name="Woyke T."/>
        </authorList>
    </citation>
    <scope>NUCLEOTIDE SEQUENCE</scope>
    <source>
        <strain evidence="9">GVMAG-S-3300010158-109</strain>
    </source>
</reference>
<dbReference type="GO" id="GO:0005739">
    <property type="term" value="C:mitochondrion"/>
    <property type="evidence" value="ECO:0007669"/>
    <property type="project" value="TreeGrafter"/>
</dbReference>
<dbReference type="InterPro" id="IPR004364">
    <property type="entry name" value="Aa-tRNA-synt_II"/>
</dbReference>
<dbReference type="InterPro" id="IPR006195">
    <property type="entry name" value="aa-tRNA-synth_II"/>
</dbReference>
<keyword evidence="4" id="KW-0547">Nucleotide-binding</keyword>
<evidence type="ECO:0000256" key="1">
    <source>
        <dbReference type="ARBA" id="ARBA00008226"/>
    </source>
</evidence>
<evidence type="ECO:0000259" key="8">
    <source>
        <dbReference type="PROSITE" id="PS50862"/>
    </source>
</evidence>
<name>A0A6C0KGC6_9ZZZZ</name>
<dbReference type="GO" id="GO:0004816">
    <property type="term" value="F:asparagine-tRNA ligase activity"/>
    <property type="evidence" value="ECO:0007669"/>
    <property type="project" value="UniProtKB-EC"/>
</dbReference>
<dbReference type="NCBIfam" id="TIGR00457">
    <property type="entry name" value="asnS"/>
    <property type="match status" value="1"/>
</dbReference>
<dbReference type="PANTHER" id="PTHR22594">
    <property type="entry name" value="ASPARTYL/LYSYL-TRNA SYNTHETASE"/>
    <property type="match status" value="1"/>
</dbReference>
<dbReference type="AlphaFoldDB" id="A0A6C0KGC6"/>
<comment type="similarity">
    <text evidence="1">Belongs to the class-II aminoacyl-tRNA synthetase family.</text>
</comment>
<keyword evidence="5" id="KW-0067">ATP-binding</keyword>
<proteinExistence type="inferred from homology"/>
<evidence type="ECO:0000256" key="5">
    <source>
        <dbReference type="ARBA" id="ARBA00022840"/>
    </source>
</evidence>
<dbReference type="Gene3D" id="2.40.50.140">
    <property type="entry name" value="Nucleic acid-binding proteins"/>
    <property type="match status" value="1"/>
</dbReference>
<dbReference type="GO" id="GO:0003676">
    <property type="term" value="F:nucleic acid binding"/>
    <property type="evidence" value="ECO:0007669"/>
    <property type="project" value="InterPro"/>
</dbReference>
<dbReference type="InterPro" id="IPR004522">
    <property type="entry name" value="Asn-tRNA-ligase"/>
</dbReference>
<keyword evidence="3" id="KW-0436">Ligase</keyword>
<dbReference type="SUPFAM" id="SSF50249">
    <property type="entry name" value="Nucleic acid-binding proteins"/>
    <property type="match status" value="1"/>
</dbReference>
<dbReference type="Pfam" id="PF01336">
    <property type="entry name" value="tRNA_anti-codon"/>
    <property type="match status" value="1"/>
</dbReference>
<dbReference type="InterPro" id="IPR045864">
    <property type="entry name" value="aa-tRNA-synth_II/BPL/LPL"/>
</dbReference>
<evidence type="ECO:0000256" key="3">
    <source>
        <dbReference type="ARBA" id="ARBA00022598"/>
    </source>
</evidence>
<sequence>MKLIEIQRNYAALLDTEITVNGWILSIRKMTKELSFIKLNDGSNANGIQLVHEGETPNLPLGSSITAHGILTRSQGKGQLYEVKLTSIETLGTSNDDYPLCKGKLELDYLRRFAHLRARTSSFSSIFRIKSAISHATHTFFKTHGFLHINPNIITVNECEGGAGVFQLTEHDMSSHASLPCQDSVSRMHDWDKDHFGRPAYLTVSSQLQLEALACSMGSVYTTNKSFRSEHSSTHKHLSEFEHLEIEDTFIAIDELMQVGEDYIKFIGTTLIEECSDDLENLGKFVSKGLPDRVRDIVNSTFTRVTYDEAVAILQTYGKPIVHGEDLSSECENCLTDHFKGPVFVWKWPSSIKSFYMKQIGDGTCENFDLLMPYKVGELIGGSMREDRLDVLMAMMKEKGVSPDPLGFYLDLRKFGSVPHGGFGLGLDRMCMLFTGMENIKDVVAFPVYFKHCDF</sequence>
<evidence type="ECO:0000256" key="2">
    <source>
        <dbReference type="ARBA" id="ARBA00012816"/>
    </source>
</evidence>
<dbReference type="SUPFAM" id="SSF55681">
    <property type="entry name" value="Class II aaRS and biotin synthetases"/>
    <property type="match status" value="1"/>
</dbReference>
<evidence type="ECO:0000313" key="9">
    <source>
        <dbReference type="EMBL" id="QHU15837.1"/>
    </source>
</evidence>
<dbReference type="GO" id="GO:0006421">
    <property type="term" value="P:asparaginyl-tRNA aminoacylation"/>
    <property type="evidence" value="ECO:0007669"/>
    <property type="project" value="InterPro"/>
</dbReference>
<organism evidence="9">
    <name type="scientific">viral metagenome</name>
    <dbReference type="NCBI Taxonomy" id="1070528"/>
    <lineage>
        <taxon>unclassified sequences</taxon>
        <taxon>metagenomes</taxon>
        <taxon>organismal metagenomes</taxon>
    </lineage>
</organism>
<dbReference type="EMBL" id="MN740868">
    <property type="protein sequence ID" value="QHU15837.1"/>
    <property type="molecule type" value="Genomic_DNA"/>
</dbReference>
<dbReference type="PROSITE" id="PS50862">
    <property type="entry name" value="AA_TRNA_LIGASE_II"/>
    <property type="match status" value="1"/>
</dbReference>
<dbReference type="PRINTS" id="PR01042">
    <property type="entry name" value="TRNASYNTHASP"/>
</dbReference>
<keyword evidence="6" id="KW-0648">Protein biosynthesis</keyword>